<dbReference type="STRING" id="313594.PI23P_10625"/>
<evidence type="ECO:0000313" key="6">
    <source>
        <dbReference type="Proteomes" id="UP000003053"/>
    </source>
</evidence>
<evidence type="ECO:0000256" key="2">
    <source>
        <dbReference type="ARBA" id="ARBA00023235"/>
    </source>
</evidence>
<name>A4C0Y4_9FLAO</name>
<dbReference type="PRINTS" id="PR00153">
    <property type="entry name" value="CSAPPISMRASE"/>
</dbReference>
<dbReference type="SUPFAM" id="SSF50891">
    <property type="entry name" value="Cyclophilin-like"/>
    <property type="match status" value="1"/>
</dbReference>
<comment type="catalytic activity">
    <reaction evidence="3">
        <text>[protein]-peptidylproline (omega=180) = [protein]-peptidylproline (omega=0)</text>
        <dbReference type="Rhea" id="RHEA:16237"/>
        <dbReference type="Rhea" id="RHEA-COMP:10747"/>
        <dbReference type="Rhea" id="RHEA-COMP:10748"/>
        <dbReference type="ChEBI" id="CHEBI:83833"/>
        <dbReference type="ChEBI" id="CHEBI:83834"/>
        <dbReference type="EC" id="5.2.1.8"/>
    </reaction>
</comment>
<comment type="function">
    <text evidence="3">PPIases accelerate the folding of proteins. It catalyzes the cis-trans isomerization of proline imidic peptide bonds in oligopeptides.</text>
</comment>
<dbReference type="Proteomes" id="UP000003053">
    <property type="component" value="Unassembled WGS sequence"/>
</dbReference>
<dbReference type="EC" id="5.2.1.8" evidence="3"/>
<dbReference type="eggNOG" id="COG0652">
    <property type="taxonomic scope" value="Bacteria"/>
</dbReference>
<dbReference type="InterPro" id="IPR044666">
    <property type="entry name" value="Cyclophilin_A-like"/>
</dbReference>
<dbReference type="PANTHER" id="PTHR45625">
    <property type="entry name" value="PEPTIDYL-PROLYL CIS-TRANS ISOMERASE-RELATED"/>
    <property type="match status" value="1"/>
</dbReference>
<dbReference type="EMBL" id="AAOG01000002">
    <property type="protein sequence ID" value="EAR13077.1"/>
    <property type="molecule type" value="Genomic_DNA"/>
</dbReference>
<dbReference type="InterPro" id="IPR029000">
    <property type="entry name" value="Cyclophilin-like_dom_sf"/>
</dbReference>
<organism evidence="5 6">
    <name type="scientific">Polaribacter irgensii 23-P</name>
    <dbReference type="NCBI Taxonomy" id="313594"/>
    <lineage>
        <taxon>Bacteria</taxon>
        <taxon>Pseudomonadati</taxon>
        <taxon>Bacteroidota</taxon>
        <taxon>Flavobacteriia</taxon>
        <taxon>Flavobacteriales</taxon>
        <taxon>Flavobacteriaceae</taxon>
    </lineage>
</organism>
<dbReference type="HOGENOM" id="CLU_012062_16_0_10"/>
<comment type="similarity">
    <text evidence="3">Belongs to the cyclophilin-type PPIase family.</text>
</comment>
<accession>A4C0Y4</accession>
<comment type="caution">
    <text evidence="5">The sequence shown here is derived from an EMBL/GenBank/DDBJ whole genome shotgun (WGS) entry which is preliminary data.</text>
</comment>
<dbReference type="PANTHER" id="PTHR45625:SF4">
    <property type="entry name" value="PEPTIDYLPROLYL ISOMERASE DOMAIN AND WD REPEAT-CONTAINING PROTEIN 1"/>
    <property type="match status" value="1"/>
</dbReference>
<dbReference type="PROSITE" id="PS50072">
    <property type="entry name" value="CSA_PPIASE_2"/>
    <property type="match status" value="1"/>
</dbReference>
<proteinExistence type="inferred from homology"/>
<reference evidence="5 6" key="1">
    <citation type="submission" date="2006-02" db="EMBL/GenBank/DDBJ databases">
        <authorList>
            <person name="Murray A."/>
            <person name="Staley J."/>
            <person name="Ferriera S."/>
            <person name="Johnson J."/>
            <person name="Kravitz S."/>
            <person name="Halpern A."/>
            <person name="Remington K."/>
            <person name="Beeson K."/>
            <person name="Tran B."/>
            <person name="Rogers Y.-H."/>
            <person name="Friedman R."/>
            <person name="Venter J.C."/>
        </authorList>
    </citation>
    <scope>NUCLEOTIDE SEQUENCE [LARGE SCALE GENOMIC DNA]</scope>
    <source>
        <strain evidence="5 6">23-P</strain>
    </source>
</reference>
<dbReference type="Pfam" id="PF00160">
    <property type="entry name" value="Pro_isomerase"/>
    <property type="match status" value="1"/>
</dbReference>
<evidence type="ECO:0000313" key="5">
    <source>
        <dbReference type="EMBL" id="EAR13077.1"/>
    </source>
</evidence>
<sequence>MKIIPFLFLILFAFSSQQCSPKKQVKKIKVGSSKEKKSATLKKELQEVIETPWDSLTKKNVTAFFTEYGKQHKESMVVIKTDFGAIKIRLFADVPVHRANFLFLVQQTYFDTTVIYRVAKNFVIQGGNSDETYTREQRTLYGNYLLASEFKAHRKHKYGALAAARQWENNPDKLSSPFEFYLVHNRKGAHHLNDEHTVFGEVISGFDTMDKISEVKVGVDEWPVDDIKMTIEVLD</sequence>
<keyword evidence="2 3" id="KW-0413">Isomerase</keyword>
<dbReference type="GO" id="GO:0003755">
    <property type="term" value="F:peptidyl-prolyl cis-trans isomerase activity"/>
    <property type="evidence" value="ECO:0007669"/>
    <property type="project" value="UniProtKB-UniRule"/>
</dbReference>
<protein>
    <recommendedName>
        <fullName evidence="3">Peptidyl-prolyl cis-trans isomerase</fullName>
        <shortName evidence="3">PPIase</shortName>
        <ecNumber evidence="3">5.2.1.8</ecNumber>
    </recommendedName>
</protein>
<dbReference type="AlphaFoldDB" id="A4C0Y4"/>
<evidence type="ECO:0000256" key="3">
    <source>
        <dbReference type="RuleBase" id="RU363019"/>
    </source>
</evidence>
<evidence type="ECO:0000256" key="1">
    <source>
        <dbReference type="ARBA" id="ARBA00023110"/>
    </source>
</evidence>
<dbReference type="RefSeq" id="WP_004570745.1">
    <property type="nucleotide sequence ID" value="NZ_CH724148.1"/>
</dbReference>
<feature type="domain" description="PPIase cyclophilin-type" evidence="4">
    <location>
        <begin position="73"/>
        <end position="230"/>
    </location>
</feature>
<dbReference type="Gene3D" id="2.40.100.10">
    <property type="entry name" value="Cyclophilin-like"/>
    <property type="match status" value="1"/>
</dbReference>
<evidence type="ECO:0000259" key="4">
    <source>
        <dbReference type="PROSITE" id="PS50072"/>
    </source>
</evidence>
<keyword evidence="6" id="KW-1185">Reference proteome</keyword>
<dbReference type="OrthoDB" id="9807797at2"/>
<gene>
    <name evidence="5" type="ORF">PI23P_10625</name>
</gene>
<keyword evidence="1 3" id="KW-0697">Rotamase</keyword>
<dbReference type="InterPro" id="IPR002130">
    <property type="entry name" value="Cyclophilin-type_PPIase_dom"/>
</dbReference>